<dbReference type="RefSeq" id="WP_169363549.1">
    <property type="nucleotide sequence ID" value="NZ_JAAVJL010000001.1"/>
</dbReference>
<name>A0ABX1LT37_9CYAN</name>
<comment type="caution">
    <text evidence="1">The sequence shown here is derived from an EMBL/GenBank/DDBJ whole genome shotgun (WGS) entry which is preliminary data.</text>
</comment>
<dbReference type="EMBL" id="JAAVJL010000001">
    <property type="protein sequence ID" value="NMF58675.1"/>
    <property type="molecule type" value="Genomic_DNA"/>
</dbReference>
<dbReference type="Proteomes" id="UP000738376">
    <property type="component" value="Unassembled WGS sequence"/>
</dbReference>
<evidence type="ECO:0008006" key="3">
    <source>
        <dbReference type="Google" id="ProtNLM"/>
    </source>
</evidence>
<proteinExistence type="predicted"/>
<organism evidence="1 2">
    <name type="scientific">Pseudanabaena yagii GIHE-NHR1</name>
    <dbReference type="NCBI Taxonomy" id="2722753"/>
    <lineage>
        <taxon>Bacteria</taxon>
        <taxon>Bacillati</taxon>
        <taxon>Cyanobacteriota</taxon>
        <taxon>Cyanophyceae</taxon>
        <taxon>Pseudanabaenales</taxon>
        <taxon>Pseudanabaenaceae</taxon>
        <taxon>Pseudanabaena</taxon>
        <taxon>Pseudanabaena yagii</taxon>
    </lineage>
</organism>
<reference evidence="1 2" key="1">
    <citation type="submission" date="2020-03" db="EMBL/GenBank/DDBJ databases">
        <title>Draft Genome Sequence of 2-Methylisoborneol Producing Pseudanabaena yagii Strain GIHE-NHR1 Isolated from North Han River in South Korea.</title>
        <authorList>
            <person name="Jeong J."/>
        </authorList>
    </citation>
    <scope>NUCLEOTIDE SEQUENCE [LARGE SCALE GENOMIC DNA]</scope>
    <source>
        <strain evidence="1 2">GIHE-NHR1</strain>
    </source>
</reference>
<keyword evidence="2" id="KW-1185">Reference proteome</keyword>
<sequence length="47" mass="5507">MAFSLGMDGDLTAIDPVMLSNQKCDRYHRHQQINQSYSLFKVCQRIF</sequence>
<accession>A0ABX1LT37</accession>
<gene>
    <name evidence="1" type="ORF">HC246_11760</name>
</gene>
<evidence type="ECO:0000313" key="2">
    <source>
        <dbReference type="Proteomes" id="UP000738376"/>
    </source>
</evidence>
<evidence type="ECO:0000313" key="1">
    <source>
        <dbReference type="EMBL" id="NMF58675.1"/>
    </source>
</evidence>
<protein>
    <recommendedName>
        <fullName evidence="3">Transposase DDE domain-containing protein</fullName>
    </recommendedName>
</protein>